<dbReference type="Pfam" id="PF14604">
    <property type="entry name" value="SH3_9"/>
    <property type="match status" value="1"/>
</dbReference>
<dbReference type="Pfam" id="PF00018">
    <property type="entry name" value="SH3_1"/>
    <property type="match status" value="2"/>
</dbReference>
<reference evidence="19 20" key="1">
    <citation type="submission" date="2020-12" db="EMBL/GenBank/DDBJ databases">
        <title>Effect of drift, selection, and recombination on the evolution of hybrid genomes in Candida yeast pathogens.</title>
        <authorList>
            <person name="Mixao V."/>
            <person name="Ksiezopolska E."/>
            <person name="Saus E."/>
            <person name="Boekhout T."/>
            <person name="Gacser A."/>
            <person name="Gabaldon T."/>
        </authorList>
    </citation>
    <scope>NUCLEOTIDE SEQUENCE [LARGE SCALE GENOMIC DNA]</scope>
    <source>
        <strain evidence="19 20">BP57</strain>
    </source>
</reference>
<evidence type="ECO:0000256" key="7">
    <source>
        <dbReference type="ARBA" id="ARBA00022475"/>
    </source>
</evidence>
<feature type="region of interest" description="Disordered" evidence="17">
    <location>
        <begin position="1165"/>
        <end position="1224"/>
    </location>
</feature>
<evidence type="ECO:0000256" key="5">
    <source>
        <dbReference type="ARBA" id="ARBA00020357"/>
    </source>
</evidence>
<dbReference type="GO" id="GO:0005634">
    <property type="term" value="C:nucleus"/>
    <property type="evidence" value="ECO:0007669"/>
    <property type="project" value="TreeGrafter"/>
</dbReference>
<evidence type="ECO:0000256" key="8">
    <source>
        <dbReference type="ARBA" id="ARBA00022490"/>
    </source>
</evidence>
<dbReference type="FunFam" id="1.10.150.50:FF:000094">
    <property type="entry name" value="Actin cytoskeleton-regulatory complex protein SLA1"/>
    <property type="match status" value="1"/>
</dbReference>
<keyword evidence="20" id="KW-1185">Reference proteome</keyword>
<dbReference type="InterPro" id="IPR001452">
    <property type="entry name" value="SH3_domain"/>
</dbReference>
<evidence type="ECO:0000256" key="1">
    <source>
        <dbReference type="ARBA" id="ARBA00004125"/>
    </source>
</evidence>
<accession>A0A8H7Z965</accession>
<feature type="compositionally biased region" description="Basic and acidic residues" evidence="17">
    <location>
        <begin position="255"/>
        <end position="264"/>
    </location>
</feature>
<evidence type="ECO:0000256" key="6">
    <source>
        <dbReference type="ARBA" id="ARBA00022443"/>
    </source>
</evidence>
<proteinExistence type="inferred from homology"/>
<sequence length="1224" mass="133846">MSSIYIGVYKAIYDYDAQAEEELSIHTDDLLYLLERSDIDDWWKVKKRVIATGSEVVDEPSGLVPSTYIEEAPVIKQATALYDYDKQTEEELSFNENDVFNVYDLSDPDWILVSNASKQEFGFVPSNYIQLGPDSGGASAQLPQQIPQPEVSQFQPPPQPHVQSNAMSQPHVAIPNFAPPPTHPDRSVTPDLPPPTPEKDLPRPFPSRDSSQNRSREYNVHGSDEEDAPPPMPSRPTGPASDAVAGSSSNYEEEHEVHTPTDKEHKFDGEFFTWYIDELDGRKKRPIKVSVGQGLLIIKPNVFNPKKLRLRSASHINNQWQIKDLISVNSEKKHVFLELKNPPAELELHAGTKDVADAITSILGELKGAERAAGLREVQKASQPSSGSSNKKIGRLTYDFRAQSEDELNCREGDEVYIINQSKSSDWWMVENINTGRQGVVPSSYIEVIGNSKLDELTDGPVRRKSMSSSKGKVVSRKDSRHHQRSRDERERIRERDRAQREKQSSKYEEDDKSMPNFHRVRTWIDSSGTFKVEAEFLGFVDGKVHLHKTNGVKIAVAAEKLSIEDLEYVEKITESSLDKYKQIVFKQMEKRARSKSKSGAVASQPEPKRSQSATAAIHDTAPPQPSRPRPSGQDPNGAPAYDWFDFFLECGVDVGNCQRYTLNFEREQMDENILEDISPSLLRTLGLREGDIIRVMKHLDNKYNRKRSTEPEQQQSTGSLFIDSNGALKNNSSTELSKVTRDALPSPVKNQPSHLSVPPTQPDQSGKIDDDAWAMKPAARSNENLLKPSPQPQTPQYTGSLSDLVNIKPVETKPEAPNPQQTPSAPPLQPTKTSSVPPLQPTKTATPTPNSGGGGGGVLVPAQRTGGLVPVQRTGAGLTAMPTGGLLPAQPTGFIPITAQPTGFIPIQATGILQPQLTLSLVAVPTGQRTGGAGPPQTTFGQPQSFQPGFVPLQTGTSTVPQTSFGTQNTGGLPSTTFGAQNTGGLPTTSFGTQNTGGLPTTSFNSNPLVPAQRTGGLITGGFVPQSNFGKQITGGFMNTNTVPIGQQQPTGGMMPQTSFGQQATGGMIPQTSFGQQATGGMMPQTSFGNPMPQSTFNQSNGGNFQNSFGQPQQNTFQQQQPFSQFPQQPTQFNQFGQQQQQQQQQQPQSNMNQMTNMFQNTSISQPFNQQGGFGNSQFEGFNSQPLQTQPTGMGFGNSPLQTQATGKRANLAAATPDNPFGF</sequence>
<keyword evidence="11" id="KW-0967">Endosome</keyword>
<dbReference type="GO" id="GO:0006897">
    <property type="term" value="P:endocytosis"/>
    <property type="evidence" value="ECO:0007669"/>
    <property type="project" value="UniProtKB-KW"/>
</dbReference>
<dbReference type="PRINTS" id="PR00452">
    <property type="entry name" value="SH3DOMAIN"/>
</dbReference>
<dbReference type="GO" id="GO:0000147">
    <property type="term" value="P:actin cortical patch assembly"/>
    <property type="evidence" value="ECO:0007669"/>
    <property type="project" value="TreeGrafter"/>
</dbReference>
<dbReference type="EMBL" id="JAEOAQ010000007">
    <property type="protein sequence ID" value="KAG5417535.1"/>
    <property type="molecule type" value="Genomic_DNA"/>
</dbReference>
<dbReference type="InterPro" id="IPR036028">
    <property type="entry name" value="SH3-like_dom_sf"/>
</dbReference>
<feature type="compositionally biased region" description="Polar residues" evidence="17">
    <location>
        <begin position="1165"/>
        <end position="1193"/>
    </location>
</feature>
<comment type="caution">
    <text evidence="19">The sequence shown here is derived from an EMBL/GenBank/DDBJ whole genome shotgun (WGS) entry which is preliminary data.</text>
</comment>
<keyword evidence="13" id="KW-0009">Actin-binding</keyword>
<evidence type="ECO:0000256" key="12">
    <source>
        <dbReference type="ARBA" id="ARBA00023136"/>
    </source>
</evidence>
<evidence type="ECO:0000313" key="19">
    <source>
        <dbReference type="EMBL" id="KAG5417535.1"/>
    </source>
</evidence>
<comment type="similarity">
    <text evidence="4">Belongs to the SLA1 family.</text>
</comment>
<feature type="region of interest" description="Disordered" evidence="17">
    <location>
        <begin position="812"/>
        <end position="861"/>
    </location>
</feature>
<keyword evidence="10" id="KW-0677">Repeat</keyword>
<dbReference type="Proteomes" id="UP000669133">
    <property type="component" value="Unassembled WGS sequence"/>
</dbReference>
<dbReference type="SUPFAM" id="SSF50044">
    <property type="entry name" value="SH3-domain"/>
    <property type="match status" value="3"/>
</dbReference>
<keyword evidence="12" id="KW-0472">Membrane</keyword>
<dbReference type="InterPro" id="IPR013761">
    <property type="entry name" value="SAM/pointed_sf"/>
</dbReference>
<dbReference type="GO" id="GO:0003779">
    <property type="term" value="F:actin binding"/>
    <property type="evidence" value="ECO:0007669"/>
    <property type="project" value="UniProtKB-KW"/>
</dbReference>
<dbReference type="CDD" id="cd11773">
    <property type="entry name" value="SH3_Sla1p_1"/>
    <property type="match status" value="1"/>
</dbReference>
<dbReference type="GO" id="GO:0030674">
    <property type="term" value="F:protein-macromolecule adaptor activity"/>
    <property type="evidence" value="ECO:0007669"/>
    <property type="project" value="InterPro"/>
</dbReference>
<dbReference type="GO" id="GO:0010008">
    <property type="term" value="C:endosome membrane"/>
    <property type="evidence" value="ECO:0007669"/>
    <property type="project" value="UniProtKB-SubCell"/>
</dbReference>
<evidence type="ECO:0000256" key="14">
    <source>
        <dbReference type="ARBA" id="ARBA00023212"/>
    </source>
</evidence>
<dbReference type="PANTHER" id="PTHR15735:SF19">
    <property type="entry name" value="ACTIN CYTOSKELETON-REGULATORY COMPLEX PROTEIN SLA1"/>
    <property type="match status" value="1"/>
</dbReference>
<feature type="domain" description="SH3" evidence="18">
    <location>
        <begin position="389"/>
        <end position="451"/>
    </location>
</feature>
<dbReference type="Gene3D" id="1.10.150.50">
    <property type="entry name" value="Transcription Factor, Ets-1"/>
    <property type="match status" value="1"/>
</dbReference>
<feature type="region of interest" description="Disordered" evidence="17">
    <location>
        <begin position="132"/>
        <end position="264"/>
    </location>
</feature>
<dbReference type="Gene3D" id="2.30.30.700">
    <property type="entry name" value="SLA1 homology domain 1"/>
    <property type="match status" value="1"/>
</dbReference>
<dbReference type="GO" id="GO:0030833">
    <property type="term" value="P:regulation of actin filament polymerization"/>
    <property type="evidence" value="ECO:0007669"/>
    <property type="project" value="TreeGrafter"/>
</dbReference>
<dbReference type="InterPro" id="IPR035800">
    <property type="entry name" value="Sla1_SH3_1"/>
</dbReference>
<evidence type="ECO:0000256" key="10">
    <source>
        <dbReference type="ARBA" id="ARBA00022737"/>
    </source>
</evidence>
<feature type="domain" description="SH3" evidence="18">
    <location>
        <begin position="73"/>
        <end position="134"/>
    </location>
</feature>
<dbReference type="InterPro" id="IPR035821">
    <property type="entry name" value="Sla1_SH3_3"/>
</dbReference>
<protein>
    <recommendedName>
        <fullName evidence="5">Actin cytoskeleton-regulatory complex protein SLA1</fullName>
    </recommendedName>
    <alternativeName>
        <fullName evidence="15">Actin cytoskeleton-regulatory complex protein sla1</fullName>
    </alternativeName>
</protein>
<evidence type="ECO:0000256" key="15">
    <source>
        <dbReference type="ARBA" id="ARBA00070651"/>
    </source>
</evidence>
<dbReference type="InterPro" id="IPR013182">
    <property type="entry name" value="DUF1720"/>
</dbReference>
<dbReference type="PANTHER" id="PTHR15735">
    <property type="entry name" value="FCH AND DOUBLE SH3 DOMAINS PROTEIN"/>
    <property type="match status" value="1"/>
</dbReference>
<comment type="subcellular location">
    <subcellularLocation>
        <location evidence="3">Cell membrane</location>
        <topology evidence="3">Peripheral membrane protein</topology>
        <orientation evidence="3">Cytoplasmic side</orientation>
    </subcellularLocation>
    <subcellularLocation>
        <location evidence="2">Cytoplasm</location>
        <location evidence="2">Cytoskeleton</location>
        <location evidence="2">Actin patch</location>
    </subcellularLocation>
    <subcellularLocation>
        <location evidence="1">Endosome membrane</location>
        <topology evidence="1">Peripheral membrane protein</topology>
        <orientation evidence="1">Cytoplasmic side</orientation>
    </subcellularLocation>
</comment>
<dbReference type="InterPro" id="IPR056996">
    <property type="entry name" value="PH_SLA1"/>
</dbReference>
<feature type="compositionally biased region" description="Basic and acidic residues" evidence="17">
    <location>
        <begin position="214"/>
        <end position="223"/>
    </location>
</feature>
<evidence type="ECO:0000256" key="2">
    <source>
        <dbReference type="ARBA" id="ARBA00004134"/>
    </source>
</evidence>
<dbReference type="OrthoDB" id="26539at2759"/>
<evidence type="ECO:0000313" key="20">
    <source>
        <dbReference type="Proteomes" id="UP000669133"/>
    </source>
</evidence>
<feature type="compositionally biased region" description="Basic and acidic residues" evidence="17">
    <location>
        <begin position="486"/>
        <end position="514"/>
    </location>
</feature>
<dbReference type="GO" id="GO:0030479">
    <property type="term" value="C:actin cortical patch"/>
    <property type="evidence" value="ECO:0007669"/>
    <property type="project" value="UniProtKB-SubCell"/>
</dbReference>
<dbReference type="InterPro" id="IPR007131">
    <property type="entry name" value="SHD1"/>
</dbReference>
<feature type="region of interest" description="Disordered" evidence="17">
    <location>
        <begin position="456"/>
        <end position="514"/>
    </location>
</feature>
<feature type="compositionally biased region" description="Polar residues" evidence="17">
    <location>
        <begin position="831"/>
        <end position="851"/>
    </location>
</feature>
<feature type="region of interest" description="Disordered" evidence="17">
    <location>
        <begin position="595"/>
        <end position="637"/>
    </location>
</feature>
<evidence type="ECO:0000256" key="4">
    <source>
        <dbReference type="ARBA" id="ARBA00007948"/>
    </source>
</evidence>
<feature type="region of interest" description="Disordered" evidence="17">
    <location>
        <begin position="782"/>
        <end position="801"/>
    </location>
</feature>
<dbReference type="GO" id="GO:0005886">
    <property type="term" value="C:plasma membrane"/>
    <property type="evidence" value="ECO:0007669"/>
    <property type="project" value="UniProtKB-SubCell"/>
</dbReference>
<dbReference type="Pfam" id="PF08226">
    <property type="entry name" value="DUF1720"/>
    <property type="match status" value="1"/>
</dbReference>
<dbReference type="Pfam" id="PF03983">
    <property type="entry name" value="SHD1"/>
    <property type="match status" value="1"/>
</dbReference>
<evidence type="ECO:0000256" key="13">
    <source>
        <dbReference type="ARBA" id="ARBA00023203"/>
    </source>
</evidence>
<dbReference type="FunFam" id="2.30.30.40:FF:000300">
    <property type="entry name" value="Actin cytoskeleton-regulatory complex protein SLA1"/>
    <property type="match status" value="1"/>
</dbReference>
<feature type="compositionally biased region" description="Polar residues" evidence="17">
    <location>
        <begin position="728"/>
        <end position="738"/>
    </location>
</feature>
<dbReference type="CDD" id="cd09532">
    <property type="entry name" value="SAM_SLA1_fungal"/>
    <property type="match status" value="1"/>
</dbReference>
<feature type="compositionally biased region" description="Polar residues" evidence="17">
    <location>
        <begin position="1077"/>
        <end position="1108"/>
    </location>
</feature>
<keyword evidence="7" id="KW-1003">Cell membrane</keyword>
<evidence type="ECO:0000259" key="18">
    <source>
        <dbReference type="PROSITE" id="PS50002"/>
    </source>
</evidence>
<feature type="domain" description="SH3" evidence="18">
    <location>
        <begin position="4"/>
        <end position="71"/>
    </location>
</feature>
<gene>
    <name evidence="19" type="ORF">I9W82_005171</name>
</gene>
<keyword evidence="6 16" id="KW-0728">SH3 domain</keyword>
<dbReference type="GO" id="GO:0043130">
    <property type="term" value="F:ubiquitin binding"/>
    <property type="evidence" value="ECO:0007669"/>
    <property type="project" value="InterPro"/>
</dbReference>
<dbReference type="CDD" id="cd11774">
    <property type="entry name" value="SH3_Sla1p_2"/>
    <property type="match status" value="1"/>
</dbReference>
<organism evidence="19 20">
    <name type="scientific">Candida metapsilosis</name>
    <dbReference type="NCBI Taxonomy" id="273372"/>
    <lineage>
        <taxon>Eukaryota</taxon>
        <taxon>Fungi</taxon>
        <taxon>Dikarya</taxon>
        <taxon>Ascomycota</taxon>
        <taxon>Saccharomycotina</taxon>
        <taxon>Pichiomycetes</taxon>
        <taxon>Debaryomycetaceae</taxon>
        <taxon>Candida/Lodderomyces clade</taxon>
        <taxon>Candida</taxon>
    </lineage>
</organism>
<dbReference type="GO" id="GO:0030447">
    <property type="term" value="P:filamentous growth"/>
    <property type="evidence" value="ECO:0007669"/>
    <property type="project" value="UniProtKB-ARBA"/>
</dbReference>
<feature type="region of interest" description="Disordered" evidence="17">
    <location>
        <begin position="1077"/>
        <end position="1152"/>
    </location>
</feature>
<feature type="region of interest" description="Disordered" evidence="17">
    <location>
        <begin position="705"/>
        <end position="770"/>
    </location>
</feature>
<evidence type="ECO:0000256" key="3">
    <source>
        <dbReference type="ARBA" id="ARBA00004413"/>
    </source>
</evidence>
<evidence type="ECO:0000256" key="17">
    <source>
        <dbReference type="SAM" id="MobiDB-lite"/>
    </source>
</evidence>
<dbReference type="SMART" id="SM00326">
    <property type="entry name" value="SH3"/>
    <property type="match status" value="3"/>
</dbReference>
<dbReference type="GO" id="GO:0042802">
    <property type="term" value="F:identical protein binding"/>
    <property type="evidence" value="ECO:0007669"/>
    <property type="project" value="InterPro"/>
</dbReference>
<dbReference type="Gene3D" id="2.30.30.40">
    <property type="entry name" value="SH3 Domains"/>
    <property type="match status" value="3"/>
</dbReference>
<dbReference type="RefSeq" id="XP_067546651.1">
    <property type="nucleotide sequence ID" value="XM_067694319.1"/>
</dbReference>
<keyword evidence="9" id="KW-0254">Endocytosis</keyword>
<feature type="compositionally biased region" description="Low complexity" evidence="17">
    <location>
        <begin position="1109"/>
        <end position="1152"/>
    </location>
</feature>
<dbReference type="PROSITE" id="PS50002">
    <property type="entry name" value="SH3"/>
    <property type="match status" value="3"/>
</dbReference>
<keyword evidence="8" id="KW-0963">Cytoplasm</keyword>
<keyword evidence="14" id="KW-0206">Cytoskeleton</keyword>
<dbReference type="CDD" id="cd11775">
    <property type="entry name" value="SH3_Sla1p_3"/>
    <property type="match status" value="1"/>
</dbReference>
<evidence type="ECO:0000256" key="9">
    <source>
        <dbReference type="ARBA" id="ARBA00022583"/>
    </source>
</evidence>
<feature type="compositionally biased region" description="Polar residues" evidence="17">
    <location>
        <begin position="141"/>
        <end position="154"/>
    </location>
</feature>
<dbReference type="GeneID" id="93653800"/>
<dbReference type="Pfam" id="PF24081">
    <property type="entry name" value="PH_SLA1"/>
    <property type="match status" value="1"/>
</dbReference>
<evidence type="ECO:0000256" key="16">
    <source>
        <dbReference type="PROSITE-ProRule" id="PRU00192"/>
    </source>
</evidence>
<name>A0A8H7Z965_9ASCO</name>
<evidence type="ECO:0000256" key="11">
    <source>
        <dbReference type="ARBA" id="ARBA00022753"/>
    </source>
</evidence>
<dbReference type="AlphaFoldDB" id="A0A8H7Z965"/>